<dbReference type="AlphaFoldDB" id="A0A561UD74"/>
<organism evidence="9 10">
    <name type="scientific">Kitasatospora viridis</name>
    <dbReference type="NCBI Taxonomy" id="281105"/>
    <lineage>
        <taxon>Bacteria</taxon>
        <taxon>Bacillati</taxon>
        <taxon>Actinomycetota</taxon>
        <taxon>Actinomycetes</taxon>
        <taxon>Kitasatosporales</taxon>
        <taxon>Streptomycetaceae</taxon>
        <taxon>Kitasatospora</taxon>
    </lineage>
</organism>
<dbReference type="Proteomes" id="UP000317940">
    <property type="component" value="Unassembled WGS sequence"/>
</dbReference>
<keyword evidence="2 7" id="KW-0349">Heme</keyword>
<dbReference type="PRINTS" id="PR00465">
    <property type="entry name" value="EP450IV"/>
</dbReference>
<dbReference type="InterPro" id="IPR050196">
    <property type="entry name" value="Cytochrome_P450_Monoox"/>
</dbReference>
<dbReference type="Gene3D" id="1.10.630.10">
    <property type="entry name" value="Cytochrome P450"/>
    <property type="match status" value="1"/>
</dbReference>
<dbReference type="EMBL" id="VIWT01000001">
    <property type="protein sequence ID" value="TWF97307.1"/>
    <property type="molecule type" value="Genomic_DNA"/>
</dbReference>
<dbReference type="PANTHER" id="PTHR24291:SF50">
    <property type="entry name" value="BIFUNCTIONAL ALBAFLAVENONE MONOOXYGENASE_TERPENE SYNTHASE"/>
    <property type="match status" value="1"/>
</dbReference>
<dbReference type="SUPFAM" id="SSF48264">
    <property type="entry name" value="Cytochrome P450"/>
    <property type="match status" value="1"/>
</dbReference>
<dbReference type="GO" id="GO:0005506">
    <property type="term" value="F:iron ion binding"/>
    <property type="evidence" value="ECO:0007669"/>
    <property type="project" value="InterPro"/>
</dbReference>
<evidence type="ECO:0000256" key="7">
    <source>
        <dbReference type="PIRSR" id="PIRSR602403-1"/>
    </source>
</evidence>
<dbReference type="InterPro" id="IPR002403">
    <property type="entry name" value="Cyt_P450_E_grp-IV"/>
</dbReference>
<dbReference type="GO" id="GO:0016705">
    <property type="term" value="F:oxidoreductase activity, acting on paired donors, with incorporation or reduction of molecular oxygen"/>
    <property type="evidence" value="ECO:0007669"/>
    <property type="project" value="InterPro"/>
</dbReference>
<reference evidence="9 10" key="1">
    <citation type="submission" date="2019-06" db="EMBL/GenBank/DDBJ databases">
        <title>Sequencing the genomes of 1000 actinobacteria strains.</title>
        <authorList>
            <person name="Klenk H.-P."/>
        </authorList>
    </citation>
    <scope>NUCLEOTIDE SEQUENCE [LARGE SCALE GENOMIC DNA]</scope>
    <source>
        <strain evidence="9 10">DSM 44826</strain>
    </source>
</reference>
<dbReference type="PROSITE" id="PS00086">
    <property type="entry name" value="CYTOCHROME_P450"/>
    <property type="match status" value="1"/>
</dbReference>
<evidence type="ECO:0000313" key="10">
    <source>
        <dbReference type="Proteomes" id="UP000317940"/>
    </source>
</evidence>
<dbReference type="InterPro" id="IPR017972">
    <property type="entry name" value="Cyt_P450_CS"/>
</dbReference>
<comment type="caution">
    <text evidence="9">The sequence shown here is derived from an EMBL/GenBank/DDBJ whole genome shotgun (WGS) entry which is preliminary data.</text>
</comment>
<dbReference type="CDD" id="cd20620">
    <property type="entry name" value="CYP132-like"/>
    <property type="match status" value="1"/>
</dbReference>
<dbReference type="GO" id="GO:0004497">
    <property type="term" value="F:monooxygenase activity"/>
    <property type="evidence" value="ECO:0007669"/>
    <property type="project" value="UniProtKB-KW"/>
</dbReference>
<accession>A0A561UD74</accession>
<dbReference type="RefSeq" id="WP_145903704.1">
    <property type="nucleotide sequence ID" value="NZ_BAAAMZ010000008.1"/>
</dbReference>
<keyword evidence="10" id="KW-1185">Reference proteome</keyword>
<proteinExistence type="inferred from homology"/>
<evidence type="ECO:0000256" key="3">
    <source>
        <dbReference type="ARBA" id="ARBA00022723"/>
    </source>
</evidence>
<dbReference type="PRINTS" id="PR00385">
    <property type="entry name" value="P450"/>
</dbReference>
<dbReference type="Pfam" id="PF00067">
    <property type="entry name" value="p450"/>
    <property type="match status" value="1"/>
</dbReference>
<dbReference type="GO" id="GO:0020037">
    <property type="term" value="F:heme binding"/>
    <property type="evidence" value="ECO:0007669"/>
    <property type="project" value="InterPro"/>
</dbReference>
<comment type="similarity">
    <text evidence="1 8">Belongs to the cytochrome P450 family.</text>
</comment>
<evidence type="ECO:0000256" key="1">
    <source>
        <dbReference type="ARBA" id="ARBA00010617"/>
    </source>
</evidence>
<dbReference type="InterPro" id="IPR001128">
    <property type="entry name" value="Cyt_P450"/>
</dbReference>
<evidence type="ECO:0000256" key="8">
    <source>
        <dbReference type="RuleBase" id="RU000461"/>
    </source>
</evidence>
<evidence type="ECO:0000313" key="9">
    <source>
        <dbReference type="EMBL" id="TWF97307.1"/>
    </source>
</evidence>
<keyword evidence="5 7" id="KW-0408">Iron</keyword>
<dbReference type="InterPro" id="IPR036396">
    <property type="entry name" value="Cyt_P450_sf"/>
</dbReference>
<dbReference type="OrthoDB" id="4746309at2"/>
<evidence type="ECO:0000256" key="6">
    <source>
        <dbReference type="ARBA" id="ARBA00023033"/>
    </source>
</evidence>
<evidence type="ECO:0000256" key="2">
    <source>
        <dbReference type="ARBA" id="ARBA00022617"/>
    </source>
</evidence>
<protein>
    <submittedName>
        <fullName evidence="9">Cytochrome P450</fullName>
    </submittedName>
</protein>
<keyword evidence="3 7" id="KW-0479">Metal-binding</keyword>
<keyword evidence="6 8" id="KW-0503">Monooxygenase</keyword>
<comment type="cofactor">
    <cofactor evidence="7">
        <name>heme</name>
        <dbReference type="ChEBI" id="CHEBI:30413"/>
    </cofactor>
</comment>
<evidence type="ECO:0000256" key="5">
    <source>
        <dbReference type="ARBA" id="ARBA00023004"/>
    </source>
</evidence>
<dbReference type="PANTHER" id="PTHR24291">
    <property type="entry name" value="CYTOCHROME P450 FAMILY 4"/>
    <property type="match status" value="1"/>
</dbReference>
<keyword evidence="4 8" id="KW-0560">Oxidoreductase</keyword>
<gene>
    <name evidence="9" type="ORF">FHX73_111087</name>
</gene>
<name>A0A561UD74_9ACTN</name>
<sequence length="459" mass="51571">MTTEGRRAPGPRGIPLLGSLPQWKARTAEFLLQTQRDHGEISRLQLGPVTVHLVTEPDAVGRVLKDNSSNYVRGTLYEQFRTVMGDGLLTTDGELWRSHRRTMQPVFLRGAVAAIGPNVVQATQEMLDGWEEKARLGQPVDLVTETLRLTLVTLSRSLFGYDIRPQSRVLKEVVDNVIEVMFKHGTVSEMLPEWMPTKRNRLIKRDRQIFTRLVEEIRRQHADTGEGALMALIEAAKDPVTGRGWTDEQVRDEMLTLYLAGHETTAVALCWTLVSILLNPSVQEELDAELEQVLGGRIPEPGELDSLPYTCNVVDEALRLYPPIWIYPRDTVAADELGGYHIPAKSSVLLSPLASHRNPRYWDNPEAFDPRRFTPEAVKSRPRMAYIPFGAGARMCIGNLMALMELRMMVAMINQRFRLSLVPGNFLRYGDSSISLRPVTEVLAIPSSRTSGRTAERVA</sequence>
<feature type="binding site" description="axial binding residue" evidence="7">
    <location>
        <position position="396"/>
    </location>
    <ligand>
        <name>heme</name>
        <dbReference type="ChEBI" id="CHEBI:30413"/>
    </ligand>
    <ligandPart>
        <name>Fe</name>
        <dbReference type="ChEBI" id="CHEBI:18248"/>
    </ligandPart>
</feature>
<evidence type="ECO:0000256" key="4">
    <source>
        <dbReference type="ARBA" id="ARBA00023002"/>
    </source>
</evidence>